<comment type="caution">
    <text evidence="1">The sequence shown here is derived from an EMBL/GenBank/DDBJ whole genome shotgun (WGS) entry which is preliminary data.</text>
</comment>
<dbReference type="Proteomes" id="UP000013111">
    <property type="component" value="Unassembled WGS sequence"/>
</dbReference>
<dbReference type="AlphaFoldDB" id="A0A831ERA9"/>
<reference evidence="1 2" key="2">
    <citation type="submission" date="2013-04" db="EMBL/GenBank/DDBJ databases">
        <title>Comparative genomics of 12 strains of Erwinia amylovora identifies a pan-genome with a large conserved core and provides insights into host specificity.</title>
        <authorList>
            <person name="Mann R.A."/>
            <person name="Smits T.H.M."/>
            <person name="Buehlmann A."/>
            <person name="Blom J."/>
            <person name="Goesmann A."/>
            <person name="Frey J.E."/>
            <person name="Plummer K.M."/>
            <person name="Beer S.V."/>
            <person name="Luck J."/>
            <person name="Duffy B."/>
            <person name="Rodoni B."/>
        </authorList>
    </citation>
    <scope>NUCLEOTIDE SEQUENCE [LARGE SCALE GENOMIC DNA]</scope>
    <source>
        <strain evidence="2">CFBP 1232</strain>
    </source>
</reference>
<organism evidence="1 2">
    <name type="scientific">Erwinia amylovora NBRC 12687 = CFBP 1232</name>
    <dbReference type="NCBI Taxonomy" id="1219359"/>
    <lineage>
        <taxon>Bacteria</taxon>
        <taxon>Pseudomonadati</taxon>
        <taxon>Pseudomonadota</taxon>
        <taxon>Gammaproteobacteria</taxon>
        <taxon>Enterobacterales</taxon>
        <taxon>Erwiniaceae</taxon>
        <taxon>Erwinia</taxon>
    </lineage>
</organism>
<protein>
    <submittedName>
        <fullName evidence="1">Uncharacterized protein</fullName>
    </submittedName>
</protein>
<evidence type="ECO:0000313" key="2">
    <source>
        <dbReference type="Proteomes" id="UP000013111"/>
    </source>
</evidence>
<proteinExistence type="predicted"/>
<reference evidence="1 2" key="1">
    <citation type="submission" date="2012-11" db="EMBL/GenBank/DDBJ databases">
        <authorList>
            <person name="Linke B."/>
        </authorList>
    </citation>
    <scope>NUCLEOTIDE SEQUENCE [LARGE SCALE GENOMIC DNA]</scope>
    <source>
        <strain evidence="2">CFBP 1232</strain>
    </source>
</reference>
<evidence type="ECO:0000313" key="1">
    <source>
        <dbReference type="EMBL" id="CCO92671.1"/>
    </source>
</evidence>
<sequence length="39" mass="4532">MQAIRGKLRRTLEENRASAAERAKITLSARRWFLLFVTA</sequence>
<name>A0A831ERA9_ERWAM</name>
<accession>A0A831ERA9</accession>
<gene>
    <name evidence="1" type="ORF">BN437_0707</name>
</gene>
<dbReference type="EMBL" id="CAPB01000007">
    <property type="protein sequence ID" value="CCO92671.1"/>
    <property type="molecule type" value="Genomic_DNA"/>
</dbReference>